<accession>A0A1I3RAA9</accession>
<name>A0A1I3RAA9_9RHOB</name>
<keyword evidence="6" id="KW-1185">Reference proteome</keyword>
<evidence type="ECO:0000313" key="5">
    <source>
        <dbReference type="EMBL" id="SFJ42990.1"/>
    </source>
</evidence>
<dbReference type="OrthoDB" id="271711at2"/>
<dbReference type="SUPFAM" id="SSF48179">
    <property type="entry name" value="6-phosphogluconate dehydrogenase C-terminal domain-like"/>
    <property type="match status" value="1"/>
</dbReference>
<dbReference type="Pfam" id="PF01232">
    <property type="entry name" value="Mannitol_dh"/>
    <property type="match status" value="1"/>
</dbReference>
<evidence type="ECO:0000259" key="3">
    <source>
        <dbReference type="Pfam" id="PF01232"/>
    </source>
</evidence>
<evidence type="ECO:0000259" key="4">
    <source>
        <dbReference type="Pfam" id="PF08125"/>
    </source>
</evidence>
<reference evidence="5 6" key="1">
    <citation type="submission" date="2016-10" db="EMBL/GenBank/DDBJ databases">
        <authorList>
            <person name="de Groot N.N."/>
        </authorList>
    </citation>
    <scope>NUCLEOTIDE SEQUENCE [LARGE SCALE GENOMIC DNA]</scope>
    <source>
        <strain evidence="5 6">DSM 19073</strain>
    </source>
</reference>
<organism evidence="5 6">
    <name type="scientific">Jannaschia pohangensis</name>
    <dbReference type="NCBI Taxonomy" id="390807"/>
    <lineage>
        <taxon>Bacteria</taxon>
        <taxon>Pseudomonadati</taxon>
        <taxon>Pseudomonadota</taxon>
        <taxon>Alphaproteobacteria</taxon>
        <taxon>Rhodobacterales</taxon>
        <taxon>Roseobacteraceae</taxon>
        <taxon>Jannaschia</taxon>
    </lineage>
</organism>
<dbReference type="InterPro" id="IPR023027">
    <property type="entry name" value="Mannitol_DH_CS"/>
</dbReference>
<dbReference type="STRING" id="390807.SAMN04488095_2843"/>
<dbReference type="Proteomes" id="UP000199110">
    <property type="component" value="Unassembled WGS sequence"/>
</dbReference>
<dbReference type="InterPro" id="IPR013328">
    <property type="entry name" value="6PGD_dom2"/>
</dbReference>
<dbReference type="GO" id="GO:0019594">
    <property type="term" value="P:mannitol metabolic process"/>
    <property type="evidence" value="ECO:0007669"/>
    <property type="project" value="InterPro"/>
</dbReference>
<dbReference type="PRINTS" id="PR00084">
    <property type="entry name" value="MTLDHDRGNASE"/>
</dbReference>
<dbReference type="Gene3D" id="3.40.50.720">
    <property type="entry name" value="NAD(P)-binding Rossmann-like Domain"/>
    <property type="match status" value="1"/>
</dbReference>
<dbReference type="GO" id="GO:0016616">
    <property type="term" value="F:oxidoreductase activity, acting on the CH-OH group of donors, NAD or NADP as acceptor"/>
    <property type="evidence" value="ECO:0007669"/>
    <property type="project" value="TreeGrafter"/>
</dbReference>
<dbReference type="PROSITE" id="PS00974">
    <property type="entry name" value="MANNITOL_DHGENASE"/>
    <property type="match status" value="1"/>
</dbReference>
<proteinExistence type="predicted"/>
<keyword evidence="2" id="KW-0520">NAD</keyword>
<dbReference type="Pfam" id="PF08125">
    <property type="entry name" value="Mannitol_dh_C"/>
    <property type="match status" value="1"/>
</dbReference>
<evidence type="ECO:0000256" key="1">
    <source>
        <dbReference type="ARBA" id="ARBA00023002"/>
    </source>
</evidence>
<protein>
    <submittedName>
        <fullName evidence="5">Fructuronate reductase</fullName>
    </submittedName>
</protein>
<dbReference type="InterPro" id="IPR013118">
    <property type="entry name" value="Mannitol_DH_C"/>
</dbReference>
<dbReference type="PANTHER" id="PTHR43362">
    <property type="entry name" value="MANNITOL DEHYDROGENASE DSF1-RELATED"/>
    <property type="match status" value="1"/>
</dbReference>
<dbReference type="EMBL" id="FORA01000003">
    <property type="protein sequence ID" value="SFJ42990.1"/>
    <property type="molecule type" value="Genomic_DNA"/>
</dbReference>
<feature type="domain" description="Mannitol dehydrogenase N-terminal" evidence="3">
    <location>
        <begin position="3"/>
        <end position="241"/>
    </location>
</feature>
<dbReference type="InterPro" id="IPR008927">
    <property type="entry name" value="6-PGluconate_DH-like_C_sf"/>
</dbReference>
<dbReference type="InterPro" id="IPR036291">
    <property type="entry name" value="NAD(P)-bd_dom_sf"/>
</dbReference>
<dbReference type="InterPro" id="IPR000669">
    <property type="entry name" value="Mannitol_DH"/>
</dbReference>
<gene>
    <name evidence="5" type="ORF">SAMN04488095_2843</name>
</gene>
<keyword evidence="1" id="KW-0560">Oxidoreductase</keyword>
<sequence>MTGVLHFGLGAFHRAHQAVYTQNAGAWIEAVSMRDPTLADALNAQDGFALIVRAPEGPKVQRITAIRRAHALSRGAAPIAARLADPAITAVTITVTEKGYGLDRATGGPDRSDPVTAHDLAHPDAPHGLIGTLLLGLAQRRDAGAGPITVLSCDNMTANGAMLKKLTRETAAITRPDLLPWIDTNVTFPGTMVDRITPAASDETRAIARDATGRDDPLAIETEPFSQWVIEDDFAGPIPDWASAGAQIVPDVAPFEAMKLRMLNGAHSTLAYMGVLSGHTHVRDVMADPDLRPKVIDVMMAAAQTLPADLDTKGYAADLIARFENPAIAHRCAQIAMDGSQKLPQRIFAPALDLLAKGLAVTAHADAAASWITYLRGATEVSDPLADRLRAAVRSDNPLGALARLDGLGHREIFEDPTWQAAVTARL</sequence>
<evidence type="ECO:0000256" key="2">
    <source>
        <dbReference type="ARBA" id="ARBA00023027"/>
    </source>
</evidence>
<dbReference type="InterPro" id="IPR050988">
    <property type="entry name" value="Mannitol_DH/Oxidoreductase"/>
</dbReference>
<dbReference type="PANTHER" id="PTHR43362:SF1">
    <property type="entry name" value="MANNITOL DEHYDROGENASE 2-RELATED"/>
    <property type="match status" value="1"/>
</dbReference>
<dbReference type="SUPFAM" id="SSF51735">
    <property type="entry name" value="NAD(P)-binding Rossmann-fold domains"/>
    <property type="match status" value="1"/>
</dbReference>
<dbReference type="InterPro" id="IPR013131">
    <property type="entry name" value="Mannitol_DH_N"/>
</dbReference>
<feature type="domain" description="Mannitol dehydrogenase C-terminal" evidence="4">
    <location>
        <begin position="251"/>
        <end position="394"/>
    </location>
</feature>
<dbReference type="AlphaFoldDB" id="A0A1I3RAA9"/>
<dbReference type="RefSeq" id="WP_092782010.1">
    <property type="nucleotide sequence ID" value="NZ_FORA01000003.1"/>
</dbReference>
<evidence type="ECO:0000313" key="6">
    <source>
        <dbReference type="Proteomes" id="UP000199110"/>
    </source>
</evidence>
<dbReference type="Gene3D" id="1.10.1040.10">
    <property type="entry name" value="N-(1-d-carboxylethyl)-l-norvaline Dehydrogenase, domain 2"/>
    <property type="match status" value="1"/>
</dbReference>